<accession>A0ABS8S2W1</accession>
<organism evidence="2 3">
    <name type="scientific">Datura stramonium</name>
    <name type="common">Jimsonweed</name>
    <name type="synonym">Common thornapple</name>
    <dbReference type="NCBI Taxonomy" id="4076"/>
    <lineage>
        <taxon>Eukaryota</taxon>
        <taxon>Viridiplantae</taxon>
        <taxon>Streptophyta</taxon>
        <taxon>Embryophyta</taxon>
        <taxon>Tracheophyta</taxon>
        <taxon>Spermatophyta</taxon>
        <taxon>Magnoliopsida</taxon>
        <taxon>eudicotyledons</taxon>
        <taxon>Gunneridae</taxon>
        <taxon>Pentapetalae</taxon>
        <taxon>asterids</taxon>
        <taxon>lamiids</taxon>
        <taxon>Solanales</taxon>
        <taxon>Solanaceae</taxon>
        <taxon>Solanoideae</taxon>
        <taxon>Datureae</taxon>
        <taxon>Datura</taxon>
    </lineage>
</organism>
<proteinExistence type="predicted"/>
<comment type="caution">
    <text evidence="2">The sequence shown here is derived from an EMBL/GenBank/DDBJ whole genome shotgun (WGS) entry which is preliminary data.</text>
</comment>
<name>A0ABS8S2W1_DATST</name>
<dbReference type="PANTHER" id="PTHR33871">
    <property type="entry name" value="OS05G0503100 PROTEIN-RELATED"/>
    <property type="match status" value="1"/>
</dbReference>
<evidence type="ECO:0000313" key="3">
    <source>
        <dbReference type="Proteomes" id="UP000823775"/>
    </source>
</evidence>
<dbReference type="EMBL" id="JACEIK010000217">
    <property type="protein sequence ID" value="MCD7452600.1"/>
    <property type="molecule type" value="Genomic_DNA"/>
</dbReference>
<feature type="region of interest" description="Disordered" evidence="1">
    <location>
        <begin position="1"/>
        <end position="64"/>
    </location>
</feature>
<feature type="compositionally biased region" description="Low complexity" evidence="1">
    <location>
        <begin position="146"/>
        <end position="155"/>
    </location>
</feature>
<dbReference type="PANTHER" id="PTHR33871:SF16">
    <property type="entry name" value="CK25"/>
    <property type="match status" value="1"/>
</dbReference>
<keyword evidence="3" id="KW-1185">Reference proteome</keyword>
<dbReference type="Proteomes" id="UP000823775">
    <property type="component" value="Unassembled WGS sequence"/>
</dbReference>
<sequence length="346" mass="38354">MGCCFSSSKKRHRSSPPCSARSGRDPPPPPPLEEETVKEVLSETPIPKPHHPPKVLVDDKEDDFPQVNIESTAVVKPRDEMKFEPTAVVKPRDEMKFESTAVDKPRDEMKFESTLVVKRRDEMKFESTAVIKPEVSEETSEMCSFTESYSTTATATERREEDGEVTQRSPIRVHRKRQNSGDLTGVKERSFRSQVGRSAPSPEKRRSPASSRGVQGRGMPQQRRNVGSSNGTRRGPADNGVRRSNSPATRGTVDARRNVRNRSPAAREADKLGGQSPARNIENEGSSSKAEKPKEEVSAETGESLENPLVSMECFIFLLIEIVNQMEICEYGKVELECAASVPSLG</sequence>
<feature type="compositionally biased region" description="Polar residues" evidence="1">
    <location>
        <begin position="222"/>
        <end position="232"/>
    </location>
</feature>
<reference evidence="2 3" key="1">
    <citation type="journal article" date="2021" name="BMC Genomics">
        <title>Datura genome reveals duplications of psychoactive alkaloid biosynthetic genes and high mutation rate following tissue culture.</title>
        <authorList>
            <person name="Rajewski A."/>
            <person name="Carter-House D."/>
            <person name="Stajich J."/>
            <person name="Litt A."/>
        </authorList>
    </citation>
    <scope>NUCLEOTIDE SEQUENCE [LARGE SCALE GENOMIC DNA]</scope>
    <source>
        <strain evidence="2">AR-01</strain>
    </source>
</reference>
<gene>
    <name evidence="2" type="ORF">HAX54_017578</name>
</gene>
<evidence type="ECO:0000256" key="1">
    <source>
        <dbReference type="SAM" id="MobiDB-lite"/>
    </source>
</evidence>
<protein>
    <submittedName>
        <fullName evidence="2">Uncharacterized protein</fullName>
    </submittedName>
</protein>
<evidence type="ECO:0000313" key="2">
    <source>
        <dbReference type="EMBL" id="MCD7452600.1"/>
    </source>
</evidence>
<feature type="region of interest" description="Disordered" evidence="1">
    <location>
        <begin position="134"/>
        <end position="303"/>
    </location>
</feature>